<comment type="function">
    <text evidence="12">Transcription termination factor. Binds to a 28 bp region within the tRNA(Leu(uur)) gene at a position immediately adjacent to and downstream of the 16S rRNA gene; this region comprises a tridecamer sequence critical for directing accurate termination. Binds DNA along the major grove and promotes DNA bending and partial unwinding. Promotes base flipping. Transcription termination activity appears to be polarized with highest specificity for transcripts initiated on the light strand.</text>
</comment>
<evidence type="ECO:0000256" key="11">
    <source>
        <dbReference type="ARBA" id="ARBA00023163"/>
    </source>
</evidence>
<proteinExistence type="inferred from homology"/>
<evidence type="ECO:0000256" key="3">
    <source>
        <dbReference type="ARBA" id="ARBA00011245"/>
    </source>
</evidence>
<dbReference type="Gene3D" id="1.25.70.10">
    <property type="entry name" value="Transcription termination factor 3, mitochondrial"/>
    <property type="match status" value="2"/>
</dbReference>
<protein>
    <submittedName>
        <fullName evidence="13">Transcription termination factor, mitochondrial-like</fullName>
    </submittedName>
</protein>
<keyword evidence="10" id="KW-0496">Mitochondrion</keyword>
<comment type="similarity">
    <text evidence="2">Belongs to the mTERF family.</text>
</comment>
<dbReference type="InterPro" id="IPR038538">
    <property type="entry name" value="MTERF_sf"/>
</dbReference>
<dbReference type="Pfam" id="PF02536">
    <property type="entry name" value="mTERF"/>
    <property type="match status" value="1"/>
</dbReference>
<dbReference type="EMBL" id="JARO02000313">
    <property type="protein sequence ID" value="KPP79010.1"/>
    <property type="molecule type" value="Genomic_DNA"/>
</dbReference>
<keyword evidence="4" id="KW-0806">Transcription termination</keyword>
<reference evidence="13 14" key="1">
    <citation type="submission" date="2015-08" db="EMBL/GenBank/DDBJ databases">
        <title>The genome of the Asian arowana (Scleropages formosus).</title>
        <authorList>
            <person name="Tan M.H."/>
            <person name="Gan H.M."/>
            <person name="Croft L.J."/>
            <person name="Austin C.M."/>
        </authorList>
    </citation>
    <scope>NUCLEOTIDE SEQUENCE [LARGE SCALE GENOMIC DNA]</scope>
    <source>
        <strain evidence="13">Aro1</strain>
    </source>
</reference>
<evidence type="ECO:0000256" key="6">
    <source>
        <dbReference type="ARBA" id="ARBA00022737"/>
    </source>
</evidence>
<dbReference type="Proteomes" id="UP000034805">
    <property type="component" value="Unassembled WGS sequence"/>
</dbReference>
<keyword evidence="8" id="KW-0805">Transcription regulation</keyword>
<dbReference type="InterPro" id="IPR003690">
    <property type="entry name" value="MTERF"/>
</dbReference>
<evidence type="ECO:0000256" key="10">
    <source>
        <dbReference type="ARBA" id="ARBA00023128"/>
    </source>
</evidence>
<comment type="caution">
    <text evidence="13">The sequence shown here is derived from an EMBL/GenBank/DDBJ whole genome shotgun (WGS) entry which is preliminary data.</text>
</comment>
<dbReference type="SMART" id="SM00733">
    <property type="entry name" value="Mterf"/>
    <property type="match status" value="6"/>
</dbReference>
<dbReference type="PANTHER" id="PTHR15437:SF2">
    <property type="entry name" value="TRANSCRIPTION TERMINATION FACTOR 1, MITOCHONDRIAL"/>
    <property type="match status" value="1"/>
</dbReference>
<evidence type="ECO:0000256" key="7">
    <source>
        <dbReference type="ARBA" id="ARBA00022946"/>
    </source>
</evidence>
<evidence type="ECO:0000313" key="14">
    <source>
        <dbReference type="Proteomes" id="UP000034805"/>
    </source>
</evidence>
<dbReference type="STRING" id="113540.ENSSFOP00015013403"/>
<comment type="subunit">
    <text evidence="3">Monomer.</text>
</comment>
<dbReference type="OrthoDB" id="637682at2759"/>
<accession>A0A0P7UXF2</accession>
<dbReference type="GO" id="GO:0006393">
    <property type="term" value="P:termination of mitochondrial transcription"/>
    <property type="evidence" value="ECO:0007669"/>
    <property type="project" value="TreeGrafter"/>
</dbReference>
<evidence type="ECO:0000256" key="8">
    <source>
        <dbReference type="ARBA" id="ARBA00023015"/>
    </source>
</evidence>
<gene>
    <name evidence="13" type="ORF">Z043_101451</name>
</gene>
<evidence type="ECO:0000256" key="5">
    <source>
        <dbReference type="ARBA" id="ARBA00022553"/>
    </source>
</evidence>
<evidence type="ECO:0000256" key="4">
    <source>
        <dbReference type="ARBA" id="ARBA00022472"/>
    </source>
</evidence>
<dbReference type="FunFam" id="1.25.70.10:FF:000003">
    <property type="entry name" value="transcription termination factor 2, mitochondrial"/>
    <property type="match status" value="1"/>
</dbReference>
<evidence type="ECO:0000256" key="2">
    <source>
        <dbReference type="ARBA" id="ARBA00007692"/>
    </source>
</evidence>
<keyword evidence="6" id="KW-0677">Repeat</keyword>
<dbReference type="AlphaFoldDB" id="A0A0P7UXF2"/>
<dbReference type="GO" id="GO:0005759">
    <property type="term" value="C:mitochondrial matrix"/>
    <property type="evidence" value="ECO:0007669"/>
    <property type="project" value="TreeGrafter"/>
</dbReference>
<keyword evidence="9" id="KW-0238">DNA-binding</keyword>
<dbReference type="GO" id="GO:0003677">
    <property type="term" value="F:DNA binding"/>
    <property type="evidence" value="ECO:0007669"/>
    <property type="project" value="UniProtKB-KW"/>
</dbReference>
<keyword evidence="5" id="KW-0597">Phosphoprotein</keyword>
<comment type="subcellular location">
    <subcellularLocation>
        <location evidence="1">Mitochondrion</location>
    </subcellularLocation>
</comment>
<evidence type="ECO:0000256" key="9">
    <source>
        <dbReference type="ARBA" id="ARBA00023125"/>
    </source>
</evidence>
<evidence type="ECO:0000256" key="12">
    <source>
        <dbReference type="ARBA" id="ARBA00037520"/>
    </source>
</evidence>
<organism evidence="13 14">
    <name type="scientific">Scleropages formosus</name>
    <name type="common">Asian bonytongue</name>
    <name type="synonym">Osteoglossum formosum</name>
    <dbReference type="NCBI Taxonomy" id="113540"/>
    <lineage>
        <taxon>Eukaryota</taxon>
        <taxon>Metazoa</taxon>
        <taxon>Chordata</taxon>
        <taxon>Craniata</taxon>
        <taxon>Vertebrata</taxon>
        <taxon>Euteleostomi</taxon>
        <taxon>Actinopterygii</taxon>
        <taxon>Neopterygii</taxon>
        <taxon>Teleostei</taxon>
        <taxon>Osteoglossocephala</taxon>
        <taxon>Osteoglossomorpha</taxon>
        <taxon>Osteoglossiformes</taxon>
        <taxon>Osteoglossidae</taxon>
        <taxon>Scleropages</taxon>
    </lineage>
</organism>
<keyword evidence="11" id="KW-0804">Transcription</keyword>
<evidence type="ECO:0000313" key="13">
    <source>
        <dbReference type="EMBL" id="KPP79010.1"/>
    </source>
</evidence>
<dbReference type="PANTHER" id="PTHR15437">
    <property type="entry name" value="TRANSCRIPTION TERMINATION FACTOR, MITOCHONDRIAL"/>
    <property type="match status" value="1"/>
</dbReference>
<name>A0A0P7UXF2_SCLFO</name>
<sequence>MSCTIPLLHFARRPAVLCRWPLVQLSSCQPCRPCTLSPKDGHQDSGRKELGSENQNRSLLESLVMLGVDVKMVQRRQPGVLKRSFTNEQGLASFLQCKGASREVVASIISRFPRAISRSEEHLQERWQLWRQIFLSDGEIVNILARSPESFFRSSDNSNLERNIIFLGSLGLSSKDLCRLLTTAPRTFSNSLELNRQMVELLKDVCLSLGGNDPEHFVKAVLSRNLYILIRSTKRIKANIEFLQNTLALSNGKLLELLQGQGAVILSLSNGYLMKNFKGIQQKLLSHGCGKDDVKKLVTKYPPVLYISQENLKDKINCLQKGGVSMTQIIKKPKVLEFSIKNLTKRLQILKDIGYDFQKNGIGILDSSQRRFDAKLQRLSVE</sequence>
<keyword evidence="7" id="KW-0809">Transit peptide</keyword>
<evidence type="ECO:0000256" key="1">
    <source>
        <dbReference type="ARBA" id="ARBA00004173"/>
    </source>
</evidence>